<keyword evidence="1 2" id="KW-0472">Membrane</keyword>
<gene>
    <name evidence="4" type="ORF">Azoinq_14100</name>
</gene>
<evidence type="ECO:0000313" key="5">
    <source>
        <dbReference type="Proteomes" id="UP000683428"/>
    </source>
</evidence>
<dbReference type="KEGG" id="aiq:Azoinq_14100"/>
<accession>A0A975SM90</accession>
<keyword evidence="2" id="KW-1133">Transmembrane helix</keyword>
<evidence type="ECO:0000256" key="1">
    <source>
        <dbReference type="PROSITE-ProRule" id="PRU00473"/>
    </source>
</evidence>
<name>A0A975SM90_9RHOO</name>
<protein>
    <submittedName>
        <fullName evidence="4">OmpA family protein</fullName>
    </submittedName>
</protein>
<dbReference type="PROSITE" id="PS51123">
    <property type="entry name" value="OMPA_2"/>
    <property type="match status" value="1"/>
</dbReference>
<evidence type="ECO:0000313" key="4">
    <source>
        <dbReference type="EMBL" id="QWT48936.1"/>
    </source>
</evidence>
<dbReference type="Proteomes" id="UP000683428">
    <property type="component" value="Chromosome"/>
</dbReference>
<proteinExistence type="predicted"/>
<keyword evidence="5" id="KW-1185">Reference proteome</keyword>
<organism evidence="4 5">
    <name type="scientific">Azospira inquinata</name>
    <dbReference type="NCBI Taxonomy" id="2785627"/>
    <lineage>
        <taxon>Bacteria</taxon>
        <taxon>Pseudomonadati</taxon>
        <taxon>Pseudomonadota</taxon>
        <taxon>Betaproteobacteria</taxon>
        <taxon>Rhodocyclales</taxon>
        <taxon>Rhodocyclaceae</taxon>
        <taxon>Azospira</taxon>
    </lineage>
</organism>
<feature type="domain" description="OmpA-like" evidence="3">
    <location>
        <begin position="83"/>
        <end position="215"/>
    </location>
</feature>
<reference evidence="4" key="1">
    <citation type="submission" date="2020-11" db="EMBL/GenBank/DDBJ databases">
        <title>Azospira inquinata sp. nov.</title>
        <authorList>
            <person name="Moe W.M."/>
            <person name="Mikes M.C."/>
        </authorList>
    </citation>
    <scope>NUCLEOTIDE SEQUENCE</scope>
    <source>
        <strain evidence="4">Azo-3</strain>
    </source>
</reference>
<dbReference type="GO" id="GO:0016020">
    <property type="term" value="C:membrane"/>
    <property type="evidence" value="ECO:0007669"/>
    <property type="project" value="UniProtKB-UniRule"/>
</dbReference>
<sequence>MFGLSRPAKPRRDEAEKPFWISFSDLMSGLMVLFLVAMTVALLAITRQVTEGEQDKARRDKDIHALLQRVQREVVRDFPGVTVHGQTIDFGDQARFDTDSHRLSPDEARVLRRFVPRVLALARDPLGEKWLKRVVVEGFADTRGSYLHNLNLSLQRSERVLCVLLADGSSAPDPLSAPDRQMVRDIFLVGGSSYNEQRSSPEASRRIELKLEFLDVGEKRPSGPVMPLGGDTRCPLD</sequence>
<keyword evidence="2" id="KW-0812">Transmembrane</keyword>
<dbReference type="AlphaFoldDB" id="A0A975SM90"/>
<evidence type="ECO:0000256" key="2">
    <source>
        <dbReference type="SAM" id="Phobius"/>
    </source>
</evidence>
<evidence type="ECO:0000259" key="3">
    <source>
        <dbReference type="PROSITE" id="PS51123"/>
    </source>
</evidence>
<dbReference type="InterPro" id="IPR006665">
    <property type="entry name" value="OmpA-like"/>
</dbReference>
<dbReference type="EMBL" id="CP064782">
    <property type="protein sequence ID" value="QWT48936.1"/>
    <property type="molecule type" value="Genomic_DNA"/>
</dbReference>
<feature type="transmembrane region" description="Helical" evidence="2">
    <location>
        <begin position="20"/>
        <end position="45"/>
    </location>
</feature>
<dbReference type="RefSeq" id="WP_216128269.1">
    <property type="nucleotide sequence ID" value="NZ_CP064782.1"/>
</dbReference>